<keyword evidence="1" id="KW-0547">Nucleotide-binding</keyword>
<protein>
    <recommendedName>
        <fullName evidence="6">Helicase ATP-binding domain-containing protein</fullName>
    </recommendedName>
</protein>
<dbReference type="STRING" id="1169540.A0A0G4EZ08"/>
<sequence>MMEKRIWRDELPCTQRGQAAQLTDVTDDDVLRILDPMRHLEFLRANLVVESLLSAVRIHTFTFVTGDTGTGKSTRIPLMLLLDDPSANLVICQPTRIAAKRLAGRTAGEFGGLWPHGLGNGKVGDFVGCHIGLEEPCKSAKTQFLYIHYQKIDKYKFVIIDEIHQKDQDTQFVLKMVKDLLSRSVRGREQKFVFMSATAQMGEIRDFVSSPSTACAHVHVRGRRHAIEAACLDTVMSPGSDTRLIDMLAPALVKDLIHRTAVKLEPAEAARLLDPFIVSGGEGFFHKSDPKTVQLCHDVDILHVAKALLEVEHKRLLREVRATDTTKSFIIFVPATPSSTRSRAPSSRGTSSASRP</sequence>
<evidence type="ECO:0000313" key="8">
    <source>
        <dbReference type="Proteomes" id="UP000041254"/>
    </source>
</evidence>
<feature type="region of interest" description="Disordered" evidence="5">
    <location>
        <begin position="337"/>
        <end position="356"/>
    </location>
</feature>
<keyword evidence="3" id="KW-0347">Helicase</keyword>
<dbReference type="InterPro" id="IPR011545">
    <property type="entry name" value="DEAD/DEAH_box_helicase_dom"/>
</dbReference>
<name>A0A0G4EZ08_VITBC</name>
<dbReference type="InParanoid" id="A0A0G4EZ08"/>
<proteinExistence type="predicted"/>
<dbReference type="Proteomes" id="UP000041254">
    <property type="component" value="Unassembled WGS sequence"/>
</dbReference>
<evidence type="ECO:0000256" key="5">
    <source>
        <dbReference type="SAM" id="MobiDB-lite"/>
    </source>
</evidence>
<feature type="domain" description="Helicase ATP-binding" evidence="6">
    <location>
        <begin position="53"/>
        <end position="217"/>
    </location>
</feature>
<dbReference type="InterPro" id="IPR027417">
    <property type="entry name" value="P-loop_NTPase"/>
</dbReference>
<keyword evidence="4" id="KW-0067">ATP-binding</keyword>
<dbReference type="EMBL" id="CDMY01000353">
    <property type="protein sequence ID" value="CEM04536.1"/>
    <property type="molecule type" value="Genomic_DNA"/>
</dbReference>
<dbReference type="PROSITE" id="PS51192">
    <property type="entry name" value="HELICASE_ATP_BIND_1"/>
    <property type="match status" value="1"/>
</dbReference>
<dbReference type="GO" id="GO:0003723">
    <property type="term" value="F:RNA binding"/>
    <property type="evidence" value="ECO:0007669"/>
    <property type="project" value="TreeGrafter"/>
</dbReference>
<evidence type="ECO:0000256" key="2">
    <source>
        <dbReference type="ARBA" id="ARBA00022801"/>
    </source>
</evidence>
<dbReference type="Gene3D" id="3.40.50.300">
    <property type="entry name" value="P-loop containing nucleotide triphosphate hydrolases"/>
    <property type="match status" value="1"/>
</dbReference>
<dbReference type="GO" id="GO:0016787">
    <property type="term" value="F:hydrolase activity"/>
    <property type="evidence" value="ECO:0007669"/>
    <property type="project" value="UniProtKB-KW"/>
</dbReference>
<dbReference type="GO" id="GO:0004386">
    <property type="term" value="F:helicase activity"/>
    <property type="evidence" value="ECO:0007669"/>
    <property type="project" value="UniProtKB-KW"/>
</dbReference>
<evidence type="ECO:0000256" key="4">
    <source>
        <dbReference type="ARBA" id="ARBA00022840"/>
    </source>
</evidence>
<organism evidence="7 8">
    <name type="scientific">Vitrella brassicaformis (strain CCMP3155)</name>
    <dbReference type="NCBI Taxonomy" id="1169540"/>
    <lineage>
        <taxon>Eukaryota</taxon>
        <taxon>Sar</taxon>
        <taxon>Alveolata</taxon>
        <taxon>Colpodellida</taxon>
        <taxon>Vitrellaceae</taxon>
        <taxon>Vitrella</taxon>
    </lineage>
</organism>
<gene>
    <name evidence="7" type="ORF">Vbra_8644</name>
</gene>
<evidence type="ECO:0000313" key="7">
    <source>
        <dbReference type="EMBL" id="CEM04536.1"/>
    </source>
</evidence>
<dbReference type="VEuPathDB" id="CryptoDB:Vbra_8644"/>
<dbReference type="PhylomeDB" id="A0A0G4EZ08"/>
<dbReference type="SUPFAM" id="SSF52540">
    <property type="entry name" value="P-loop containing nucleoside triphosphate hydrolases"/>
    <property type="match status" value="1"/>
</dbReference>
<keyword evidence="2" id="KW-0378">Hydrolase</keyword>
<accession>A0A0G4EZ08</accession>
<dbReference type="CDD" id="cd17917">
    <property type="entry name" value="DEXHc_RHA-like"/>
    <property type="match status" value="1"/>
</dbReference>
<dbReference type="InterPro" id="IPR014001">
    <property type="entry name" value="Helicase_ATP-bd"/>
</dbReference>
<dbReference type="GO" id="GO:0005524">
    <property type="term" value="F:ATP binding"/>
    <property type="evidence" value="ECO:0007669"/>
    <property type="project" value="UniProtKB-KW"/>
</dbReference>
<keyword evidence="8" id="KW-1185">Reference proteome</keyword>
<evidence type="ECO:0000259" key="6">
    <source>
        <dbReference type="PROSITE" id="PS51192"/>
    </source>
</evidence>
<dbReference type="Pfam" id="PF00270">
    <property type="entry name" value="DEAD"/>
    <property type="match status" value="1"/>
</dbReference>
<evidence type="ECO:0000256" key="1">
    <source>
        <dbReference type="ARBA" id="ARBA00022741"/>
    </source>
</evidence>
<reference evidence="7 8" key="1">
    <citation type="submission" date="2014-11" db="EMBL/GenBank/DDBJ databases">
        <authorList>
            <person name="Zhu J."/>
            <person name="Qi W."/>
            <person name="Song R."/>
        </authorList>
    </citation>
    <scope>NUCLEOTIDE SEQUENCE [LARGE SCALE GENOMIC DNA]</scope>
</reference>
<evidence type="ECO:0000256" key="3">
    <source>
        <dbReference type="ARBA" id="ARBA00022806"/>
    </source>
</evidence>
<dbReference type="AlphaFoldDB" id="A0A0G4EZ08"/>
<dbReference type="PANTHER" id="PTHR18934:SF99">
    <property type="entry name" value="ATP-DEPENDENT RNA HELICASE DHX37-RELATED"/>
    <property type="match status" value="1"/>
</dbReference>
<dbReference type="PANTHER" id="PTHR18934">
    <property type="entry name" value="ATP-DEPENDENT RNA HELICASE"/>
    <property type="match status" value="1"/>
</dbReference>